<reference evidence="2" key="1">
    <citation type="journal article" date="2019" name="Int. J. Syst. Evol. Microbiol.">
        <title>The Global Catalogue of Microorganisms (GCM) 10K type strain sequencing project: providing services to taxonomists for standard genome sequencing and annotation.</title>
        <authorList>
            <consortium name="The Broad Institute Genomics Platform"/>
            <consortium name="The Broad Institute Genome Sequencing Center for Infectious Disease"/>
            <person name="Wu L."/>
            <person name="Ma J."/>
        </authorList>
    </citation>
    <scope>NUCLEOTIDE SEQUENCE [LARGE SCALE GENOMIC DNA]</scope>
    <source>
        <strain evidence="2">KCTC 23298</strain>
    </source>
</reference>
<dbReference type="RefSeq" id="WP_189381037.1">
    <property type="nucleotide sequence ID" value="NZ_BMYI01000005.1"/>
</dbReference>
<protein>
    <submittedName>
        <fullName evidence="1">Uncharacterized protein</fullName>
    </submittedName>
</protein>
<accession>A0ABQ3FFR0</accession>
<gene>
    <name evidence="1" type="ORF">GCM10007291_22540</name>
</gene>
<evidence type="ECO:0000313" key="2">
    <source>
        <dbReference type="Proteomes" id="UP000658305"/>
    </source>
</evidence>
<name>A0ABQ3FFR0_9RHOB</name>
<organism evidence="1 2">
    <name type="scientific">Gemmobacter nanjingensis</name>
    <dbReference type="NCBI Taxonomy" id="488454"/>
    <lineage>
        <taxon>Bacteria</taxon>
        <taxon>Pseudomonadati</taxon>
        <taxon>Pseudomonadota</taxon>
        <taxon>Alphaproteobacteria</taxon>
        <taxon>Rhodobacterales</taxon>
        <taxon>Paracoccaceae</taxon>
        <taxon>Gemmobacter</taxon>
    </lineage>
</organism>
<evidence type="ECO:0000313" key="1">
    <source>
        <dbReference type="EMBL" id="GHC22532.1"/>
    </source>
</evidence>
<sequence length="174" mass="19567">MGWLRHEDGSLHYPAFELDELGRPLAVRIHLQSPAHLAPDETKILALQWAKAWLRIPGSINEALALADLDVAMSGRKTECTEGEAKILLTASRTLFRWHDAAQMQRTKRAFPWVEFVTIEGQKVCGKAAALNRRLLVFEDHPALPLSECDASECTCIYHQLTDGQRVRRCPDLG</sequence>
<dbReference type="Proteomes" id="UP000658305">
    <property type="component" value="Unassembled WGS sequence"/>
</dbReference>
<proteinExistence type="predicted"/>
<comment type="caution">
    <text evidence="1">The sequence shown here is derived from an EMBL/GenBank/DDBJ whole genome shotgun (WGS) entry which is preliminary data.</text>
</comment>
<keyword evidence="2" id="KW-1185">Reference proteome</keyword>
<dbReference type="EMBL" id="BMYI01000005">
    <property type="protein sequence ID" value="GHC22532.1"/>
    <property type="molecule type" value="Genomic_DNA"/>
</dbReference>